<keyword evidence="2" id="KW-1185">Reference proteome</keyword>
<evidence type="ECO:0000313" key="2">
    <source>
        <dbReference type="Proteomes" id="UP000814128"/>
    </source>
</evidence>
<accession>A0ACB8QJ24</accession>
<reference evidence="1" key="1">
    <citation type="submission" date="2021-02" db="EMBL/GenBank/DDBJ databases">
        <authorList>
            <consortium name="DOE Joint Genome Institute"/>
            <person name="Ahrendt S."/>
            <person name="Looney B.P."/>
            <person name="Miyauchi S."/>
            <person name="Morin E."/>
            <person name="Drula E."/>
            <person name="Courty P.E."/>
            <person name="Chicoki N."/>
            <person name="Fauchery L."/>
            <person name="Kohler A."/>
            <person name="Kuo A."/>
            <person name="Labutti K."/>
            <person name="Pangilinan J."/>
            <person name="Lipzen A."/>
            <person name="Riley R."/>
            <person name="Andreopoulos W."/>
            <person name="He G."/>
            <person name="Johnson J."/>
            <person name="Barry K.W."/>
            <person name="Grigoriev I.V."/>
            <person name="Nagy L."/>
            <person name="Hibbett D."/>
            <person name="Henrissat B."/>
            <person name="Matheny P.B."/>
            <person name="Labbe J."/>
            <person name="Martin F."/>
        </authorList>
    </citation>
    <scope>NUCLEOTIDE SEQUENCE</scope>
    <source>
        <strain evidence="1">EC-137</strain>
    </source>
</reference>
<proteinExistence type="predicted"/>
<gene>
    <name evidence="1" type="ORF">K488DRAFT_51224</name>
</gene>
<dbReference type="Proteomes" id="UP000814128">
    <property type="component" value="Unassembled WGS sequence"/>
</dbReference>
<organism evidence="1 2">
    <name type="scientific">Vararia minispora EC-137</name>
    <dbReference type="NCBI Taxonomy" id="1314806"/>
    <lineage>
        <taxon>Eukaryota</taxon>
        <taxon>Fungi</taxon>
        <taxon>Dikarya</taxon>
        <taxon>Basidiomycota</taxon>
        <taxon>Agaricomycotina</taxon>
        <taxon>Agaricomycetes</taxon>
        <taxon>Russulales</taxon>
        <taxon>Lachnocladiaceae</taxon>
        <taxon>Vararia</taxon>
    </lineage>
</organism>
<dbReference type="EMBL" id="MU273566">
    <property type="protein sequence ID" value="KAI0031843.1"/>
    <property type="molecule type" value="Genomic_DNA"/>
</dbReference>
<protein>
    <submittedName>
        <fullName evidence="1">Glycosyltransferase family 50 protein</fullName>
    </submittedName>
</protein>
<sequence>MSQSNYLSMATSFRAVLALSCILRIGLILYSEWHDAHSLVKYTDVDYRVFSDATHFLLNPGSGNRAQGPLGTWLNVGDPYTRATYRYTPLLSLLLAPNEWIHPSFGKYIFAGCDILAGVLIHSLLLSLGSQRVSSNPARKTGGPKAETRREDPLEDRRAYSTILAAVHLLSPFVFSISTRGSSESVLLLFVLGTLACALRGRWHAASALLGVAVHWKIYPVIYGVACIAAICQERAHAKGKTSPGAVIAQLWSRQAISFAVISAGTFFALGVAMFAIWGRPFLEETYLYHLHRRDHRHNFAPHFYLIYLTYPDGSGAVEAGAGGSRTWWRALLRSPLAGFVPQMVLAIGAGALLARRREDLVLAWFVQTAVFVIFNKVCTSQYFLWYLLFIPLLVPRLGISARRAVVCATVWAATQALWLSQAYRLEFLGEEVFAELWMCGLVYLLGHAWVLGAIIDVYDVTACKQQ</sequence>
<comment type="caution">
    <text evidence="1">The sequence shown here is derived from an EMBL/GenBank/DDBJ whole genome shotgun (WGS) entry which is preliminary data.</text>
</comment>
<evidence type="ECO:0000313" key="1">
    <source>
        <dbReference type="EMBL" id="KAI0031843.1"/>
    </source>
</evidence>
<name>A0ACB8QJ24_9AGAM</name>
<reference evidence="1" key="2">
    <citation type="journal article" date="2022" name="New Phytol.">
        <title>Evolutionary transition to the ectomycorrhizal habit in the genomes of a hyperdiverse lineage of mushroom-forming fungi.</title>
        <authorList>
            <person name="Looney B."/>
            <person name="Miyauchi S."/>
            <person name="Morin E."/>
            <person name="Drula E."/>
            <person name="Courty P.E."/>
            <person name="Kohler A."/>
            <person name="Kuo A."/>
            <person name="LaButti K."/>
            <person name="Pangilinan J."/>
            <person name="Lipzen A."/>
            <person name="Riley R."/>
            <person name="Andreopoulos W."/>
            <person name="He G."/>
            <person name="Johnson J."/>
            <person name="Nolan M."/>
            <person name="Tritt A."/>
            <person name="Barry K.W."/>
            <person name="Grigoriev I.V."/>
            <person name="Nagy L.G."/>
            <person name="Hibbett D."/>
            <person name="Henrissat B."/>
            <person name="Matheny P.B."/>
            <person name="Labbe J."/>
            <person name="Martin F.M."/>
        </authorList>
    </citation>
    <scope>NUCLEOTIDE SEQUENCE</scope>
    <source>
        <strain evidence="1">EC-137</strain>
    </source>
</reference>